<dbReference type="AlphaFoldDB" id="A0A6L3N8Q5"/>
<accession>A0A6L3N8Q5</accession>
<dbReference type="Proteomes" id="UP000473571">
    <property type="component" value="Unassembled WGS sequence"/>
</dbReference>
<organism evidence="1 2">
    <name type="scientific">Burkholderia territorii</name>
    <dbReference type="NCBI Taxonomy" id="1503055"/>
    <lineage>
        <taxon>Bacteria</taxon>
        <taxon>Pseudomonadati</taxon>
        <taxon>Pseudomonadota</taxon>
        <taxon>Betaproteobacteria</taxon>
        <taxon>Burkholderiales</taxon>
        <taxon>Burkholderiaceae</taxon>
        <taxon>Burkholderia</taxon>
        <taxon>Burkholderia cepacia complex</taxon>
    </lineage>
</organism>
<reference evidence="1 2" key="1">
    <citation type="submission" date="2019-09" db="EMBL/GenBank/DDBJ databases">
        <title>Draft genome sequences of 48 bacterial type strains from the CCUG.</title>
        <authorList>
            <person name="Tunovic T."/>
            <person name="Pineiro-Iglesias B."/>
            <person name="Unosson C."/>
            <person name="Inganas E."/>
            <person name="Ohlen M."/>
            <person name="Cardew S."/>
            <person name="Jensie-Markopoulos S."/>
            <person name="Salva-Serra F."/>
            <person name="Jaen-Luchoro D."/>
            <person name="Karlsson R."/>
            <person name="Svensson-Stadler L."/>
            <person name="Chun J."/>
            <person name="Moore E."/>
        </authorList>
    </citation>
    <scope>NUCLEOTIDE SEQUENCE [LARGE SCALE GENOMIC DNA]</scope>
    <source>
        <strain evidence="1 2">CCUG 65687</strain>
    </source>
</reference>
<gene>
    <name evidence="1" type="ORF">F7R13_27660</name>
</gene>
<sequence>MRVGAHARIRRESVPMKISRDFGIVVRRAALAEKAVDLSAVMREFNFAGCFDESDRLVSLGPFFGGDAADACMRSLERLGLVYFDDFFIVEQTYPGWCEVEAF</sequence>
<dbReference type="RefSeq" id="WP_151006596.1">
    <property type="nucleotide sequence ID" value="NZ_CABVPO010000051.1"/>
</dbReference>
<dbReference type="EMBL" id="VZOL01000617">
    <property type="protein sequence ID" value="KAB0651287.1"/>
    <property type="molecule type" value="Genomic_DNA"/>
</dbReference>
<protein>
    <submittedName>
        <fullName evidence="1">Uncharacterized protein</fullName>
    </submittedName>
</protein>
<evidence type="ECO:0000313" key="2">
    <source>
        <dbReference type="Proteomes" id="UP000473571"/>
    </source>
</evidence>
<name>A0A6L3N8Q5_9BURK</name>
<evidence type="ECO:0000313" key="1">
    <source>
        <dbReference type="EMBL" id="KAB0651287.1"/>
    </source>
</evidence>
<comment type="caution">
    <text evidence="1">The sequence shown here is derived from an EMBL/GenBank/DDBJ whole genome shotgun (WGS) entry which is preliminary data.</text>
</comment>
<proteinExistence type="predicted"/>